<dbReference type="OrthoDB" id="5591786at2759"/>
<keyword evidence="3" id="KW-1185">Reference proteome</keyword>
<dbReference type="Proteomes" id="UP000076744">
    <property type="component" value="Unassembled WGS sequence"/>
</dbReference>
<feature type="region of interest" description="Disordered" evidence="1">
    <location>
        <begin position="176"/>
        <end position="197"/>
    </location>
</feature>
<name>A0A168E0U5_CORFA</name>
<evidence type="ECO:0000313" key="2">
    <source>
        <dbReference type="EMBL" id="OAA73241.1"/>
    </source>
</evidence>
<comment type="caution">
    <text evidence="2">The sequence shown here is derived from an EMBL/GenBank/DDBJ whole genome shotgun (WGS) entry which is preliminary data.</text>
</comment>
<dbReference type="RefSeq" id="XP_018708199.1">
    <property type="nucleotide sequence ID" value="XM_018843749.1"/>
</dbReference>
<dbReference type="GeneID" id="30016434"/>
<dbReference type="AlphaFoldDB" id="A0A168E0U5"/>
<gene>
    <name evidence="2" type="ORF">ISF_00142</name>
</gene>
<proteinExistence type="predicted"/>
<evidence type="ECO:0000313" key="3">
    <source>
        <dbReference type="Proteomes" id="UP000076744"/>
    </source>
</evidence>
<dbReference type="EMBL" id="AZHB01000001">
    <property type="protein sequence ID" value="OAA73241.1"/>
    <property type="molecule type" value="Genomic_DNA"/>
</dbReference>
<evidence type="ECO:0000256" key="1">
    <source>
        <dbReference type="SAM" id="MobiDB-lite"/>
    </source>
</evidence>
<dbReference type="STRING" id="1081104.A0A168E0U5"/>
<sequence>MADVEPCVRAIPENPCPQIHSDPAQNHDQNHDPFMAIIGAPATIGATFWDLQAITTLVETVNGPVEMPIETPNLGVGTASAELEDVVDESDVLGNEPFNMEVGAEDEEDAEDDNGEEAFAEPFVEPWEYDLAEDFLVGPVDDQETTTDDANSSSPGSPFLPPGGVWTAVALATGAGSNELDTPGVGSEVPEQQANNGTGNQALMTGSQDSPSWGSQQAPSWAFYNSAYNSAYRDVGASNLNWHETGRHLGTLGSTSRGYHLVRAYEKDLEMRALEDMDVGGQREIGIYCPNTLTFGYPLTCDYWVTDGQGAPRHANASSKSAERRAWILEARDAG</sequence>
<accession>A0A168E0U5</accession>
<protein>
    <submittedName>
        <fullName evidence="2">Uncharacterized protein</fullName>
    </submittedName>
</protein>
<feature type="region of interest" description="Disordered" evidence="1">
    <location>
        <begin position="141"/>
        <end position="161"/>
    </location>
</feature>
<reference evidence="2 3" key="1">
    <citation type="journal article" date="2016" name="Genome Biol. Evol.">
        <title>Divergent and convergent evolution of fungal pathogenicity.</title>
        <authorList>
            <person name="Shang Y."/>
            <person name="Xiao G."/>
            <person name="Zheng P."/>
            <person name="Cen K."/>
            <person name="Zhan S."/>
            <person name="Wang C."/>
        </authorList>
    </citation>
    <scope>NUCLEOTIDE SEQUENCE [LARGE SCALE GENOMIC DNA]</scope>
    <source>
        <strain evidence="2 3">ARSEF 2679</strain>
    </source>
</reference>
<organism evidence="2 3">
    <name type="scientific">Cordyceps fumosorosea (strain ARSEF 2679)</name>
    <name type="common">Isaria fumosorosea</name>
    <dbReference type="NCBI Taxonomy" id="1081104"/>
    <lineage>
        <taxon>Eukaryota</taxon>
        <taxon>Fungi</taxon>
        <taxon>Dikarya</taxon>
        <taxon>Ascomycota</taxon>
        <taxon>Pezizomycotina</taxon>
        <taxon>Sordariomycetes</taxon>
        <taxon>Hypocreomycetidae</taxon>
        <taxon>Hypocreales</taxon>
        <taxon>Cordycipitaceae</taxon>
        <taxon>Cordyceps</taxon>
    </lineage>
</organism>